<evidence type="ECO:0000313" key="3">
    <source>
        <dbReference type="Proteomes" id="UP001054945"/>
    </source>
</evidence>
<name>A0AAV4XC94_CAEEX</name>
<organism evidence="2 3">
    <name type="scientific">Caerostris extrusa</name>
    <name type="common">Bark spider</name>
    <name type="synonym">Caerostris bankana</name>
    <dbReference type="NCBI Taxonomy" id="172846"/>
    <lineage>
        <taxon>Eukaryota</taxon>
        <taxon>Metazoa</taxon>
        <taxon>Ecdysozoa</taxon>
        <taxon>Arthropoda</taxon>
        <taxon>Chelicerata</taxon>
        <taxon>Arachnida</taxon>
        <taxon>Araneae</taxon>
        <taxon>Araneomorphae</taxon>
        <taxon>Entelegynae</taxon>
        <taxon>Araneoidea</taxon>
        <taxon>Araneidae</taxon>
        <taxon>Caerostris</taxon>
    </lineage>
</organism>
<dbReference type="EMBL" id="BPLR01000153">
    <property type="protein sequence ID" value="GIY92531.1"/>
    <property type="molecule type" value="Genomic_DNA"/>
</dbReference>
<proteinExistence type="predicted"/>
<evidence type="ECO:0000256" key="1">
    <source>
        <dbReference type="SAM" id="MobiDB-lite"/>
    </source>
</evidence>
<evidence type="ECO:0000313" key="2">
    <source>
        <dbReference type="EMBL" id="GIY92531.1"/>
    </source>
</evidence>
<protein>
    <submittedName>
        <fullName evidence="2">Uncharacterized protein</fullName>
    </submittedName>
</protein>
<keyword evidence="3" id="KW-1185">Reference proteome</keyword>
<reference evidence="2 3" key="1">
    <citation type="submission" date="2021-06" db="EMBL/GenBank/DDBJ databases">
        <title>Caerostris extrusa draft genome.</title>
        <authorList>
            <person name="Kono N."/>
            <person name="Arakawa K."/>
        </authorList>
    </citation>
    <scope>NUCLEOTIDE SEQUENCE [LARGE SCALE GENOMIC DNA]</scope>
</reference>
<comment type="caution">
    <text evidence="2">The sequence shown here is derived from an EMBL/GenBank/DDBJ whole genome shotgun (WGS) entry which is preliminary data.</text>
</comment>
<feature type="region of interest" description="Disordered" evidence="1">
    <location>
        <begin position="81"/>
        <end position="136"/>
    </location>
</feature>
<dbReference type="AlphaFoldDB" id="A0AAV4XC94"/>
<sequence>MRQKIRSLLGQMSSQLNFDRIGNHGLEIELSSKETELLIMEEQKTRDSLKQELLDLMANEALEDKLSEEIDKIKEEIMTKRSEIDHFSNTEEQKKPIRKEGTTTYGRVSKSSQTEGSISHCGKRPSVASWRIRRGS</sequence>
<accession>A0AAV4XC94</accession>
<feature type="compositionally biased region" description="Polar residues" evidence="1">
    <location>
        <begin position="102"/>
        <end position="117"/>
    </location>
</feature>
<gene>
    <name evidence="2" type="ORF">CEXT_494911</name>
</gene>
<dbReference type="Proteomes" id="UP001054945">
    <property type="component" value="Unassembled WGS sequence"/>
</dbReference>
<feature type="compositionally biased region" description="Basic and acidic residues" evidence="1">
    <location>
        <begin position="81"/>
        <end position="101"/>
    </location>
</feature>